<comment type="catalytic activity">
    <reaction evidence="11 12">
        <text>L-seryl-[protein] + ATP = O-phospho-L-seryl-[protein] + ADP + H(+)</text>
        <dbReference type="Rhea" id="RHEA:17989"/>
        <dbReference type="Rhea" id="RHEA-COMP:9863"/>
        <dbReference type="Rhea" id="RHEA-COMP:11604"/>
        <dbReference type="ChEBI" id="CHEBI:15378"/>
        <dbReference type="ChEBI" id="CHEBI:29999"/>
        <dbReference type="ChEBI" id="CHEBI:30616"/>
        <dbReference type="ChEBI" id="CHEBI:83421"/>
        <dbReference type="ChEBI" id="CHEBI:456216"/>
        <dbReference type="EC" id="2.7.11.1"/>
    </reaction>
</comment>
<dbReference type="PROSITE" id="PS00107">
    <property type="entry name" value="PROTEIN_KINASE_ATP"/>
    <property type="match status" value="2"/>
</dbReference>
<feature type="domain" description="Protein kinase" evidence="16">
    <location>
        <begin position="472"/>
        <end position="729"/>
    </location>
</feature>
<proteinExistence type="inferred from homology"/>
<dbReference type="PROSITE" id="PS00108">
    <property type="entry name" value="PROTEIN_KINASE_ST"/>
    <property type="match status" value="2"/>
</dbReference>
<dbReference type="AlphaFoldDB" id="A0A1I7SAH4"/>
<dbReference type="GO" id="GO:0004674">
    <property type="term" value="F:protein serine/threonine kinase activity"/>
    <property type="evidence" value="ECO:0007669"/>
    <property type="project" value="UniProtKB-KW"/>
</dbReference>
<evidence type="ECO:0000259" key="17">
    <source>
        <dbReference type="PROSITE" id="PS51285"/>
    </source>
</evidence>
<dbReference type="GO" id="GO:0035556">
    <property type="term" value="P:intracellular signal transduction"/>
    <property type="evidence" value="ECO:0007669"/>
    <property type="project" value="InterPro"/>
</dbReference>
<dbReference type="eggNOG" id="KOG0603">
    <property type="taxonomic scope" value="Eukaryota"/>
</dbReference>
<evidence type="ECO:0000256" key="5">
    <source>
        <dbReference type="ARBA" id="ARBA00022679"/>
    </source>
</evidence>
<dbReference type="GO" id="GO:0005524">
    <property type="term" value="F:ATP binding"/>
    <property type="evidence" value="ECO:0007669"/>
    <property type="project" value="UniProtKB-UniRule"/>
</dbReference>
<dbReference type="InterPro" id="IPR000719">
    <property type="entry name" value="Prot_kinase_dom"/>
</dbReference>
<feature type="active site" description="Proton acceptor" evidence="13">
    <location>
        <position position="588"/>
    </location>
</feature>
<dbReference type="SMART" id="SM00133">
    <property type="entry name" value="S_TK_X"/>
    <property type="match status" value="1"/>
</dbReference>
<comment type="similarity">
    <text evidence="2 12">Belongs to the protein kinase superfamily. AGC Ser/Thr protein kinase family. S6 kinase subfamily.</text>
</comment>
<dbReference type="InterPro" id="IPR011009">
    <property type="entry name" value="Kinase-like_dom_sf"/>
</dbReference>
<dbReference type="InterPro" id="IPR008271">
    <property type="entry name" value="Ser/Thr_kinase_AS"/>
</dbReference>
<feature type="active site" description="Proton acceptor" evidence="13">
    <location>
        <position position="239"/>
    </location>
</feature>
<evidence type="ECO:0000256" key="1">
    <source>
        <dbReference type="ARBA" id="ARBA00001946"/>
    </source>
</evidence>
<dbReference type="InterPro" id="IPR016239">
    <property type="entry name" value="Ribosomal_S6_kinase_II"/>
</dbReference>
<dbReference type="PROSITE" id="PS50011">
    <property type="entry name" value="PROTEIN_KINASE_DOM"/>
    <property type="match status" value="2"/>
</dbReference>
<evidence type="ECO:0000256" key="12">
    <source>
        <dbReference type="PIRNR" id="PIRNR000606"/>
    </source>
</evidence>
<protein>
    <recommendedName>
        <fullName evidence="12">Ribosomal protein S6 kinase</fullName>
        <ecNumber evidence="12">2.7.11.1</ecNumber>
    </recommendedName>
</protein>
<comment type="cofactor">
    <cofactor evidence="1 12">
        <name>Mg(2+)</name>
        <dbReference type="ChEBI" id="CHEBI:18420"/>
    </cofactor>
</comment>
<evidence type="ECO:0000256" key="13">
    <source>
        <dbReference type="PIRSR" id="PIRSR000606-50"/>
    </source>
</evidence>
<keyword evidence="8 12" id="KW-0418">Kinase</keyword>
<sequence>MPLAQTFNTAAPELANRPYRFTKKTSRSMSPVARNHKQITTCFGIGKKIDNKCVFQANKEEKSPHSSEEFNDSGNGTLEANSLIETIKEADIDTEFEVKDYTEDASEHPNASQFELLHILGQGSFGKVFLCRKISGSNEGKLYAMKVMRKATLKVTDRLRTKLERNILAQISHPFIVQLHYAFQTEGKLYLILDFLRGGDLFTRLSKEVMFTEEDVKFYLAELVLAIGHLHSIGIVYRDLKPENILLDEEGHINVTDFGLCKESLGGSTKTYSFCGTIEYMAPEVVNRNGHTAVADWWSLGVLMYEMLTGRLPFQGDDRQDTMRQILKAKLTMPTFLSREAQSLLRALFKRVPENRLGYGPDGLRNIKNHIFFQTIDWKKLEAREIQPPFQPTITSDATYYFDSEYTKKSATDSPAIPASTAAHELFRGFSFVASHILDEENDENRKATSKQICSRVIDQNLTKKGSFYHDYEIKEEVGVGAYSSCKRCIQKATNNEYAVKIIDKSKRDPSEEVDILLRHSHHPNIANLCAVYEDDSHVYLVQELCKGGELLDHIINNKLNERKVAAIMKTLATVLSYLHSNMVVHRDLKPQNIMFSKKHSDSVEDIKLIDFGFAKLLRSENGMLMTPCYTAQFVAPEVLKRQGYDMSCDVWSLGVLLFAMLSGETPFSTSATDEPSKILQRVGEGKFTMSGPSWSKISDLAKDLVMRMLHVDPGLRISAKEIVIHPWLNQNNQPTTDLVYKLDATQVKKNLDRTFKAVMGSNQAMPLCPVNASALAKRRNQRPKSLSDSHDF</sequence>
<evidence type="ECO:0000256" key="6">
    <source>
        <dbReference type="ARBA" id="ARBA00022737"/>
    </source>
</evidence>
<keyword evidence="4" id="KW-0597">Phosphoprotein</keyword>
<name>A0A1I7SAH4_BURXY</name>
<dbReference type="WBParaSite" id="BXY_1002100.1">
    <property type="protein sequence ID" value="BXY_1002100.1"/>
    <property type="gene ID" value="BXY_1002100"/>
</dbReference>
<dbReference type="Pfam" id="PF00069">
    <property type="entry name" value="Pkinase"/>
    <property type="match status" value="2"/>
</dbReference>
<dbReference type="EC" id="2.7.11.1" evidence="12"/>
<dbReference type="FunFam" id="3.30.200.20:FF:000013">
    <property type="entry name" value="Ribosomal protein S6 kinase"/>
    <property type="match status" value="1"/>
</dbReference>
<dbReference type="PANTHER" id="PTHR24351">
    <property type="entry name" value="RIBOSOMAL PROTEIN S6 KINASE"/>
    <property type="match status" value="1"/>
</dbReference>
<evidence type="ECO:0000256" key="10">
    <source>
        <dbReference type="ARBA" id="ARBA00047899"/>
    </source>
</evidence>
<feature type="binding site" evidence="14 15">
    <location>
        <position position="501"/>
    </location>
    <ligand>
        <name>ATP</name>
        <dbReference type="ChEBI" id="CHEBI:30616"/>
    </ligand>
</feature>
<keyword evidence="9 12" id="KW-0067">ATP-binding</keyword>
<feature type="binding site" evidence="14 15">
    <location>
        <position position="146"/>
    </location>
    <ligand>
        <name>ATP</name>
        <dbReference type="ChEBI" id="CHEBI:30616"/>
    </ligand>
</feature>
<dbReference type="SUPFAM" id="SSF56112">
    <property type="entry name" value="Protein kinase-like (PK-like)"/>
    <property type="match status" value="2"/>
</dbReference>
<evidence type="ECO:0000256" key="9">
    <source>
        <dbReference type="ARBA" id="ARBA00022840"/>
    </source>
</evidence>
<reference evidence="19" key="1">
    <citation type="submission" date="2016-11" db="UniProtKB">
        <authorList>
            <consortium name="WormBaseParasite"/>
        </authorList>
    </citation>
    <scope>IDENTIFICATION</scope>
</reference>
<keyword evidence="7 12" id="KW-0547">Nucleotide-binding</keyword>
<feature type="domain" description="AGC-kinase C-terminal" evidence="17">
    <location>
        <begin position="374"/>
        <end position="442"/>
    </location>
</feature>
<evidence type="ECO:0000256" key="8">
    <source>
        <dbReference type="ARBA" id="ARBA00022777"/>
    </source>
</evidence>
<dbReference type="GO" id="GO:0106310">
    <property type="term" value="F:protein serine kinase activity"/>
    <property type="evidence" value="ECO:0007669"/>
    <property type="project" value="RHEA"/>
</dbReference>
<dbReference type="GO" id="GO:0000287">
    <property type="term" value="F:magnesium ion binding"/>
    <property type="evidence" value="ECO:0007669"/>
    <property type="project" value="InterPro"/>
</dbReference>
<evidence type="ECO:0000256" key="7">
    <source>
        <dbReference type="ARBA" id="ARBA00022741"/>
    </source>
</evidence>
<keyword evidence="3 12" id="KW-0723">Serine/threonine-protein kinase</keyword>
<evidence type="ECO:0000256" key="3">
    <source>
        <dbReference type="ARBA" id="ARBA00022527"/>
    </source>
</evidence>
<dbReference type="FunFam" id="1.10.510.10:FF:000010">
    <property type="entry name" value="Ribosomal protein S6 kinase"/>
    <property type="match status" value="1"/>
</dbReference>
<evidence type="ECO:0000313" key="19">
    <source>
        <dbReference type="WBParaSite" id="BXY_1002100.1"/>
    </source>
</evidence>
<dbReference type="InterPro" id="IPR000961">
    <property type="entry name" value="AGC-kinase_C"/>
</dbReference>
<dbReference type="PIRSF" id="PIRSF000606">
    <property type="entry name" value="Ribsml_S6_kin_2"/>
    <property type="match status" value="1"/>
</dbReference>
<dbReference type="PROSITE" id="PS51285">
    <property type="entry name" value="AGC_KINASE_CTER"/>
    <property type="match status" value="1"/>
</dbReference>
<feature type="binding site" evidence="14">
    <location>
        <begin position="120"/>
        <end position="128"/>
    </location>
    <ligand>
        <name>ATP</name>
        <dbReference type="ChEBI" id="CHEBI:30616"/>
    </ligand>
</feature>
<evidence type="ECO:0000256" key="2">
    <source>
        <dbReference type="ARBA" id="ARBA00009804"/>
    </source>
</evidence>
<organism evidence="18 19">
    <name type="scientific">Bursaphelenchus xylophilus</name>
    <name type="common">Pinewood nematode worm</name>
    <name type="synonym">Aphelenchoides xylophilus</name>
    <dbReference type="NCBI Taxonomy" id="6326"/>
    <lineage>
        <taxon>Eukaryota</taxon>
        <taxon>Metazoa</taxon>
        <taxon>Ecdysozoa</taxon>
        <taxon>Nematoda</taxon>
        <taxon>Chromadorea</taxon>
        <taxon>Rhabditida</taxon>
        <taxon>Tylenchina</taxon>
        <taxon>Tylenchomorpha</taxon>
        <taxon>Aphelenchoidea</taxon>
        <taxon>Aphelenchoididae</taxon>
        <taxon>Bursaphelenchus</taxon>
    </lineage>
</organism>
<dbReference type="Gene3D" id="3.30.200.20">
    <property type="entry name" value="Phosphorylase Kinase, domain 1"/>
    <property type="match status" value="2"/>
</dbReference>
<evidence type="ECO:0000256" key="11">
    <source>
        <dbReference type="ARBA" id="ARBA00048679"/>
    </source>
</evidence>
<dbReference type="SMART" id="SM00220">
    <property type="entry name" value="S_TKc"/>
    <property type="match status" value="2"/>
</dbReference>
<evidence type="ECO:0000313" key="18">
    <source>
        <dbReference type="Proteomes" id="UP000095284"/>
    </source>
</evidence>
<dbReference type="Gene3D" id="1.10.510.10">
    <property type="entry name" value="Transferase(Phosphotransferase) domain 1"/>
    <property type="match status" value="2"/>
</dbReference>
<dbReference type="InterPro" id="IPR017441">
    <property type="entry name" value="Protein_kinase_ATP_BS"/>
</dbReference>
<evidence type="ECO:0000256" key="15">
    <source>
        <dbReference type="PROSITE-ProRule" id="PRU10141"/>
    </source>
</evidence>
<keyword evidence="5 12" id="KW-0808">Transferase</keyword>
<evidence type="ECO:0000256" key="14">
    <source>
        <dbReference type="PIRSR" id="PIRSR000606-51"/>
    </source>
</evidence>
<accession>A0A1I7SAH4</accession>
<keyword evidence="6" id="KW-0677">Repeat</keyword>
<dbReference type="FunFam" id="1.10.510.10:FF:001170">
    <property type="entry name" value="Ribosomal protein S6 kinase alpha-1"/>
    <property type="match status" value="1"/>
</dbReference>
<evidence type="ECO:0000259" key="16">
    <source>
        <dbReference type="PROSITE" id="PS50011"/>
    </source>
</evidence>
<comment type="catalytic activity">
    <reaction evidence="10 12">
        <text>L-threonyl-[protein] + ATP = O-phospho-L-threonyl-[protein] + ADP + H(+)</text>
        <dbReference type="Rhea" id="RHEA:46608"/>
        <dbReference type="Rhea" id="RHEA-COMP:11060"/>
        <dbReference type="Rhea" id="RHEA-COMP:11605"/>
        <dbReference type="ChEBI" id="CHEBI:15378"/>
        <dbReference type="ChEBI" id="CHEBI:30013"/>
        <dbReference type="ChEBI" id="CHEBI:30616"/>
        <dbReference type="ChEBI" id="CHEBI:61977"/>
        <dbReference type="ChEBI" id="CHEBI:456216"/>
        <dbReference type="EC" id="2.7.11.1"/>
    </reaction>
</comment>
<dbReference type="Proteomes" id="UP000095284">
    <property type="component" value="Unplaced"/>
</dbReference>
<feature type="domain" description="Protein kinase" evidence="16">
    <location>
        <begin position="114"/>
        <end position="373"/>
    </location>
</feature>
<evidence type="ECO:0000256" key="4">
    <source>
        <dbReference type="ARBA" id="ARBA00022553"/>
    </source>
</evidence>